<evidence type="ECO:0000256" key="14">
    <source>
        <dbReference type="ARBA" id="ARBA00068094"/>
    </source>
</evidence>
<evidence type="ECO:0000256" key="10">
    <source>
        <dbReference type="ARBA" id="ARBA00051414"/>
    </source>
</evidence>
<comment type="catalytic activity">
    <reaction evidence="1">
        <text>Hydrolysis of terminal, non-reducing beta-D-glucosyl residues with release of beta-D-glucose.</text>
        <dbReference type="EC" id="3.2.1.21"/>
    </reaction>
</comment>
<dbReference type="PRINTS" id="PR00131">
    <property type="entry name" value="GLHYDRLASE1"/>
</dbReference>
<keyword evidence="6" id="KW-0326">Glycosidase</keyword>
<dbReference type="InterPro" id="IPR033132">
    <property type="entry name" value="GH_1_N_CS"/>
</dbReference>
<keyword evidence="5 18" id="KW-0378">Hydrolase</keyword>
<dbReference type="FunFam" id="3.20.20.80:FF:000011">
    <property type="entry name" value="Cytosolic beta-glucosidase"/>
    <property type="match status" value="1"/>
</dbReference>
<dbReference type="Proteomes" id="UP000000673">
    <property type="component" value="Unassembled WGS sequence"/>
</dbReference>
<evidence type="ECO:0000256" key="8">
    <source>
        <dbReference type="ARBA" id="ARBA00048813"/>
    </source>
</evidence>
<evidence type="ECO:0000256" key="15">
    <source>
        <dbReference type="ARBA" id="ARBA00079026"/>
    </source>
</evidence>
<evidence type="ECO:0000256" key="1">
    <source>
        <dbReference type="ARBA" id="ARBA00000448"/>
    </source>
</evidence>
<sequence length="534" mass="60759">MTPFLRIYSAQEASSISTVVQRHARVMVIEAKVLCTLVLLACAGALALDRFPDDFKFGVGTSSYQIEGGWNEDGKGESIWDQLTHQRPEKILDRSNGDVAANSYHLWRRDVEMVKELGVDIYRFSIAWARIMPTGISNEINPKGIEYYNNLIDELLSKGITPMVTLYHWDLPQRLQEMGGWTNELIVDHFVEYARVVFEAYGDRVKIWTTFNEPWQTCENSYSNDAMSPGYQFPGIPSYLCAHNLLKSHAEAVHLYREVFKPQQQGTIGITLDSSWCEPASDAEEDRKAAERSLRFNLGWFANPIFSTTGDYPAEMRERIAALSAAQGFPESRLPVFTPHEIERIRGTSDYFGLNTYGSSMVRANGAPDDLSVGPSHEQDTHVIGYADPSWQTAASPWLNIVPWGMRKLLNWIRTEYNNPAIWITENGVSDFGGTKDDMRIDYLNDYLQAVLDAMEDGCDVKGYIAWSLMDNFEWRAGYVEKFGFYYVDFEDPERTRYQKASGKVLANIVRTRLIDPSYRPEPDVFIPAPNTPN</sequence>
<dbReference type="VEuPathDB" id="VectorBase:ADAC003512"/>
<dbReference type="GO" id="GO:0008422">
    <property type="term" value="F:beta-glucosidase activity"/>
    <property type="evidence" value="ECO:0007669"/>
    <property type="project" value="UniProtKB-EC"/>
</dbReference>
<dbReference type="InterPro" id="IPR017853">
    <property type="entry name" value="GH"/>
</dbReference>
<dbReference type="PROSITE" id="PS00653">
    <property type="entry name" value="GLYCOSYL_HYDROL_F1_2"/>
    <property type="match status" value="1"/>
</dbReference>
<protein>
    <recommendedName>
        <fullName evidence="14">Cytosolic beta-glucosidase</fullName>
        <ecNumber evidence="3">3.2.1.21</ecNumber>
        <ecNumber evidence="2">3.2.1.46</ecNumber>
    </recommendedName>
    <alternativeName>
        <fullName evidence="15">Cytosolic galactosylceramidase</fullName>
    </alternativeName>
    <alternativeName>
        <fullName evidence="17">Cytosolic glucosylceramidase</fullName>
    </alternativeName>
    <alternativeName>
        <fullName evidence="16">Cytosolic glycosylceramidase</fullName>
    </alternativeName>
</protein>
<dbReference type="OMA" id="FYADLCF"/>
<dbReference type="eggNOG" id="KOG0626">
    <property type="taxonomic scope" value="Eukaryota"/>
</dbReference>
<dbReference type="GO" id="GO:0016052">
    <property type="term" value="P:carbohydrate catabolic process"/>
    <property type="evidence" value="ECO:0007669"/>
    <property type="project" value="UniProtKB-ARBA"/>
</dbReference>
<evidence type="ECO:0000256" key="9">
    <source>
        <dbReference type="ARBA" id="ARBA00050809"/>
    </source>
</evidence>
<evidence type="ECO:0000256" key="7">
    <source>
        <dbReference type="ARBA" id="ARBA00033698"/>
    </source>
</evidence>
<dbReference type="Gene3D" id="3.20.20.80">
    <property type="entry name" value="Glycosidases"/>
    <property type="match status" value="1"/>
</dbReference>
<dbReference type="STRING" id="43151.W5JKR6"/>
<dbReference type="SUPFAM" id="SSF51445">
    <property type="entry name" value="(Trans)glycosidases"/>
    <property type="match status" value="1"/>
</dbReference>
<name>W5JKR6_ANODA</name>
<comment type="catalytic activity">
    <reaction evidence="11">
        <text>beta-D-glucosyl-(1&lt;-&gt;1)-N-octadecanoylsphing-4-enine + H2O = N-octadecanoylsphing-4-enine + D-glucose</text>
        <dbReference type="Rhea" id="RHEA:59284"/>
        <dbReference type="ChEBI" id="CHEBI:4167"/>
        <dbReference type="ChEBI" id="CHEBI:15377"/>
        <dbReference type="ChEBI" id="CHEBI:72961"/>
        <dbReference type="ChEBI" id="CHEBI:84719"/>
    </reaction>
    <physiologicalReaction direction="left-to-right" evidence="11">
        <dbReference type="Rhea" id="RHEA:59285"/>
    </physiologicalReaction>
</comment>
<dbReference type="PANTHER" id="PTHR10353:SF36">
    <property type="entry name" value="LP05116P"/>
    <property type="match status" value="1"/>
</dbReference>
<evidence type="ECO:0000313" key="20">
    <source>
        <dbReference type="Proteomes" id="UP000000673"/>
    </source>
</evidence>
<evidence type="ECO:0000256" key="6">
    <source>
        <dbReference type="ARBA" id="ARBA00023295"/>
    </source>
</evidence>
<gene>
    <name evidence="18" type="ORF">AND_003512</name>
</gene>
<evidence type="ECO:0000313" key="19">
    <source>
        <dbReference type="EnsemblMetazoa" id="ADAC003512-PA"/>
    </source>
</evidence>
<comment type="catalytic activity">
    <reaction evidence="12">
        <text>beta-D-glucosyl-(1&lt;-&gt;1)-sphing-4-enine + H2O = sphing-4-enine + D-glucose</text>
        <dbReference type="Rhea" id="RHEA:59288"/>
        <dbReference type="ChEBI" id="CHEBI:4167"/>
        <dbReference type="ChEBI" id="CHEBI:15377"/>
        <dbReference type="ChEBI" id="CHEBI:57756"/>
        <dbReference type="ChEBI" id="CHEBI:83992"/>
    </reaction>
    <physiologicalReaction direction="left-to-right" evidence="12">
        <dbReference type="Rhea" id="RHEA:59289"/>
    </physiologicalReaction>
</comment>
<keyword evidence="20" id="KW-1185">Reference proteome</keyword>
<organism evidence="18">
    <name type="scientific">Anopheles darlingi</name>
    <name type="common">Mosquito</name>
    <dbReference type="NCBI Taxonomy" id="43151"/>
    <lineage>
        <taxon>Eukaryota</taxon>
        <taxon>Metazoa</taxon>
        <taxon>Ecdysozoa</taxon>
        <taxon>Arthropoda</taxon>
        <taxon>Hexapoda</taxon>
        <taxon>Insecta</taxon>
        <taxon>Pterygota</taxon>
        <taxon>Neoptera</taxon>
        <taxon>Endopterygota</taxon>
        <taxon>Diptera</taxon>
        <taxon>Nematocera</taxon>
        <taxon>Culicoidea</taxon>
        <taxon>Culicidae</taxon>
        <taxon>Anophelinae</taxon>
        <taxon>Anopheles</taxon>
    </lineage>
</organism>
<evidence type="ECO:0000256" key="3">
    <source>
        <dbReference type="ARBA" id="ARBA00012744"/>
    </source>
</evidence>
<evidence type="ECO:0000256" key="2">
    <source>
        <dbReference type="ARBA" id="ARBA00012657"/>
    </source>
</evidence>
<evidence type="ECO:0000313" key="18">
    <source>
        <dbReference type="EMBL" id="ETN64736.1"/>
    </source>
</evidence>
<reference evidence="18" key="3">
    <citation type="journal article" date="2013" name="Nucleic Acids Res.">
        <title>The genome of Anopheles darlingi, the main neotropical malaria vector.</title>
        <authorList>
            <person name="Marinotti O."/>
            <person name="Cerqueira G.C."/>
            <person name="de Almeida L.G."/>
            <person name="Ferro M.I."/>
            <person name="Loreto E.L."/>
            <person name="Zaha A."/>
            <person name="Teixeira S.M."/>
            <person name="Wespiser A.R."/>
            <person name="Almeida E Silva A."/>
            <person name="Schlindwein A.D."/>
            <person name="Pacheco A.C."/>
            <person name="Silva A.L."/>
            <person name="Graveley B.R."/>
            <person name="Walenz B.P."/>
            <person name="Lima Bde A."/>
            <person name="Ribeiro C.A."/>
            <person name="Nunes-Silva C.G."/>
            <person name="de Carvalho C.R."/>
            <person name="Soares C.M."/>
            <person name="de Menezes C.B."/>
            <person name="Matiolli C."/>
            <person name="Caffrey D."/>
            <person name="Araujo D.A."/>
            <person name="de Oliveira D.M."/>
            <person name="Golenbock D."/>
            <person name="Grisard E.C."/>
            <person name="Fantinatti-Garboggini F."/>
            <person name="de Carvalho F.M."/>
            <person name="Barcellos F.G."/>
            <person name="Prosdocimi F."/>
            <person name="May G."/>
            <person name="Azevedo Junior G.M."/>
            <person name="Guimaraes G.M."/>
            <person name="Goldman G.H."/>
            <person name="Padilha I.Q."/>
            <person name="Batista Jda S."/>
            <person name="Ferro J.A."/>
            <person name="Ribeiro J.M."/>
            <person name="Fietto J.L."/>
            <person name="Dabbas K.M."/>
            <person name="Cerdeira L."/>
            <person name="Agnez-Lima L.F."/>
            <person name="Brocchi M."/>
            <person name="de Carvalho M.O."/>
            <person name="Teixeira Mde M."/>
            <person name="Diniz Maia Mde M."/>
            <person name="Goldman M.H."/>
            <person name="Cruz Schneider M.P."/>
            <person name="Felipe M.S."/>
            <person name="Hungria M."/>
            <person name="Nicolas M.F."/>
            <person name="Pereira M."/>
            <person name="Montes M.A."/>
            <person name="Cantao M.E."/>
            <person name="Vincentz M."/>
            <person name="Rafael M.S."/>
            <person name="Silverman N."/>
            <person name="Stoco P.H."/>
            <person name="Souza R.C."/>
            <person name="Vicentini R."/>
            <person name="Gazzinelli R.T."/>
            <person name="Neves Rde O."/>
            <person name="Silva R."/>
            <person name="Astolfi-Filho S."/>
            <person name="Maciel T.E."/>
            <person name="Urmenyi T.P."/>
            <person name="Tadei W.P."/>
            <person name="Camargo E.P."/>
            <person name="de Vasconcelos A.T."/>
        </authorList>
    </citation>
    <scope>NUCLEOTIDE SEQUENCE</scope>
</reference>
<reference evidence="18" key="2">
    <citation type="submission" date="2010-05" db="EMBL/GenBank/DDBJ databases">
        <authorList>
            <person name="Almeida L.G."/>
            <person name="Nicolas M.F."/>
            <person name="Souza R.C."/>
            <person name="Vasconcelos A.T.R."/>
        </authorList>
    </citation>
    <scope>NUCLEOTIDE SEQUENCE</scope>
</reference>
<dbReference type="VEuPathDB" id="VectorBase:ADAR2_008483"/>
<comment type="catalytic activity">
    <reaction evidence="7">
        <text>a beta-D-galactosyl-(1&lt;-&gt;1')-N-acylsphing-4-enine + H2O = an N-acylsphing-4-enine + D-galactose</text>
        <dbReference type="Rhea" id="RHEA:14297"/>
        <dbReference type="ChEBI" id="CHEBI:4139"/>
        <dbReference type="ChEBI" id="CHEBI:15377"/>
        <dbReference type="ChEBI" id="CHEBI:18390"/>
        <dbReference type="ChEBI" id="CHEBI:52639"/>
        <dbReference type="EC" id="3.2.1.46"/>
    </reaction>
    <physiologicalReaction direction="left-to-right" evidence="7">
        <dbReference type="Rhea" id="RHEA:14298"/>
    </physiologicalReaction>
</comment>
<evidence type="ECO:0000256" key="4">
    <source>
        <dbReference type="ARBA" id="ARBA00022729"/>
    </source>
</evidence>
<dbReference type="HOGENOM" id="CLU_001859_1_0_1"/>
<reference evidence="19" key="4">
    <citation type="submission" date="2015-06" db="UniProtKB">
        <authorList>
            <consortium name="EnsemblMetazoa"/>
        </authorList>
    </citation>
    <scope>IDENTIFICATION</scope>
</reference>
<comment type="catalytic activity">
    <reaction evidence="8">
        <text>beta-D-galactosyl-(1&lt;-&gt;1)-sphing-4-enine + H2O = sphing-4-enine + D-galactose</text>
        <dbReference type="Rhea" id="RHEA:43908"/>
        <dbReference type="ChEBI" id="CHEBI:4139"/>
        <dbReference type="ChEBI" id="CHEBI:15377"/>
        <dbReference type="ChEBI" id="CHEBI:57756"/>
        <dbReference type="ChEBI" id="CHEBI:57934"/>
    </reaction>
    <physiologicalReaction direction="left-to-right" evidence="8">
        <dbReference type="Rhea" id="RHEA:43909"/>
    </physiologicalReaction>
</comment>
<dbReference type="EC" id="3.2.1.21" evidence="3"/>
<evidence type="ECO:0000256" key="11">
    <source>
        <dbReference type="ARBA" id="ARBA00051666"/>
    </source>
</evidence>
<reference evidence="18 20" key="1">
    <citation type="journal article" date="2010" name="BMC Genomics">
        <title>Combination of measures distinguishes pre-miRNAs from other stem-loops in the genome of the newly sequenced Anopheles darlingi.</title>
        <authorList>
            <person name="Mendes N.D."/>
            <person name="Freitas A.T."/>
            <person name="Vasconcelos A.T."/>
            <person name="Sagot M.F."/>
        </authorList>
    </citation>
    <scope>NUCLEOTIDE SEQUENCE</scope>
</reference>
<proteinExistence type="inferred from homology"/>
<dbReference type="InterPro" id="IPR001360">
    <property type="entry name" value="Glyco_hydro_1"/>
</dbReference>
<comment type="catalytic activity">
    <reaction evidence="10">
        <text>a beta-D-xylosyl-(1&lt;-&gt;1')-N-acylsphing-4-enine + cholesterol = cholesteryl 3-beta-D-xyloside + an N-acylsphing-4-enine</text>
        <dbReference type="Rhea" id="RHEA:70239"/>
        <dbReference type="ChEBI" id="CHEBI:16113"/>
        <dbReference type="ChEBI" id="CHEBI:52639"/>
        <dbReference type="ChEBI" id="CHEBI:189067"/>
        <dbReference type="ChEBI" id="CHEBI:189068"/>
    </reaction>
    <physiologicalReaction direction="left-to-right" evidence="10">
        <dbReference type="Rhea" id="RHEA:70240"/>
    </physiologicalReaction>
    <physiologicalReaction direction="right-to-left" evidence="10">
        <dbReference type="Rhea" id="RHEA:70241"/>
    </physiologicalReaction>
</comment>
<evidence type="ECO:0000256" key="12">
    <source>
        <dbReference type="ARBA" id="ARBA00052085"/>
    </source>
</evidence>
<keyword evidence="4" id="KW-0732">Signal</keyword>
<evidence type="ECO:0000256" key="16">
    <source>
        <dbReference type="ARBA" id="ARBA00081896"/>
    </source>
</evidence>
<dbReference type="Pfam" id="PF00232">
    <property type="entry name" value="Glyco_hydro_1"/>
    <property type="match status" value="1"/>
</dbReference>
<accession>W5JKR6</accession>
<dbReference type="PANTHER" id="PTHR10353">
    <property type="entry name" value="GLYCOSYL HYDROLASE"/>
    <property type="match status" value="1"/>
</dbReference>
<dbReference type="GO" id="GO:0004336">
    <property type="term" value="F:galactosylceramidase activity"/>
    <property type="evidence" value="ECO:0007669"/>
    <property type="project" value="UniProtKB-EC"/>
</dbReference>
<evidence type="ECO:0000256" key="13">
    <source>
        <dbReference type="ARBA" id="ARBA00060858"/>
    </source>
</evidence>
<dbReference type="EMBL" id="ADMH02000892">
    <property type="protein sequence ID" value="ETN64736.1"/>
    <property type="molecule type" value="Genomic_DNA"/>
</dbReference>
<comment type="similarity">
    <text evidence="13">Belongs to the glycosyl hydrolase 1 family. Klotho subfamily.</text>
</comment>
<dbReference type="AlphaFoldDB" id="W5JKR6"/>
<evidence type="ECO:0000256" key="5">
    <source>
        <dbReference type="ARBA" id="ARBA00022801"/>
    </source>
</evidence>
<evidence type="ECO:0000256" key="17">
    <source>
        <dbReference type="ARBA" id="ARBA00083229"/>
    </source>
</evidence>
<dbReference type="EC" id="3.2.1.46" evidence="2"/>
<comment type="catalytic activity">
    <reaction evidence="9">
        <text>beta-D-galactosyl-(1&lt;-&gt;1')-N-octadecanoylsphing-4-enine + H2O = N-octadecanoylsphing-4-enine + D-galactose</text>
        <dbReference type="Rhea" id="RHEA:59292"/>
        <dbReference type="ChEBI" id="CHEBI:4139"/>
        <dbReference type="ChEBI" id="CHEBI:15377"/>
        <dbReference type="ChEBI" id="CHEBI:72961"/>
        <dbReference type="ChEBI" id="CHEBI:84720"/>
    </reaction>
    <physiologicalReaction direction="left-to-right" evidence="9">
        <dbReference type="Rhea" id="RHEA:59293"/>
    </physiologicalReaction>
</comment>
<dbReference type="EnsemblMetazoa" id="ADAC003512-RA">
    <property type="protein sequence ID" value="ADAC003512-PA"/>
    <property type="gene ID" value="ADAC003512"/>
</dbReference>